<proteinExistence type="predicted"/>
<comment type="caution">
    <text evidence="1">The sequence shown here is derived from an EMBL/GenBank/DDBJ whole genome shotgun (WGS) entry which is preliminary data.</text>
</comment>
<accession>A0A6A6K645</accession>
<gene>
    <name evidence="1" type="ORF">GH714_014570</name>
</gene>
<sequence>MKDLGTAKKILEMEITKDKSFGKLFLSQQAYVEKVLKRFNMNNTKPVTVLFTAHFKLSTDMSPKTDEEMEHMSNVSYSSAVGSIMYAIVCIRPDISHAVSVSTMESFELEMRLKAAEEHHREELAKVCWHVRAEYLGDMEELKEHIEIDSIES</sequence>
<reference evidence="1 2" key="1">
    <citation type="journal article" date="2020" name="Mol. Plant">
        <title>The Chromosome-Based Rubber Tree Genome Provides New Insights into Spurge Genome Evolution and Rubber Biosynthesis.</title>
        <authorList>
            <person name="Liu J."/>
            <person name="Shi C."/>
            <person name="Shi C.C."/>
            <person name="Li W."/>
            <person name="Zhang Q.J."/>
            <person name="Zhang Y."/>
            <person name="Li K."/>
            <person name="Lu H.F."/>
            <person name="Shi C."/>
            <person name="Zhu S.T."/>
            <person name="Xiao Z.Y."/>
            <person name="Nan H."/>
            <person name="Yue Y."/>
            <person name="Zhu X.G."/>
            <person name="Wu Y."/>
            <person name="Hong X.N."/>
            <person name="Fan G.Y."/>
            <person name="Tong Y."/>
            <person name="Zhang D."/>
            <person name="Mao C.L."/>
            <person name="Liu Y.L."/>
            <person name="Hao S.J."/>
            <person name="Liu W.Q."/>
            <person name="Lv M.Q."/>
            <person name="Zhang H.B."/>
            <person name="Liu Y."/>
            <person name="Hu-Tang G.R."/>
            <person name="Wang J.P."/>
            <person name="Wang J.H."/>
            <person name="Sun Y.H."/>
            <person name="Ni S.B."/>
            <person name="Chen W.B."/>
            <person name="Zhang X.C."/>
            <person name="Jiao Y.N."/>
            <person name="Eichler E.E."/>
            <person name="Li G.H."/>
            <person name="Liu X."/>
            <person name="Gao L.Z."/>
        </authorList>
    </citation>
    <scope>NUCLEOTIDE SEQUENCE [LARGE SCALE GENOMIC DNA]</scope>
    <source>
        <strain evidence="2">cv. GT1</strain>
        <tissue evidence="1">Leaf</tissue>
    </source>
</reference>
<dbReference type="Proteomes" id="UP000467840">
    <property type="component" value="Chromosome 12"/>
</dbReference>
<dbReference type="EMBL" id="JAAGAX010000018">
    <property type="protein sequence ID" value="KAF2283723.1"/>
    <property type="molecule type" value="Genomic_DNA"/>
</dbReference>
<evidence type="ECO:0000313" key="1">
    <source>
        <dbReference type="EMBL" id="KAF2283723.1"/>
    </source>
</evidence>
<evidence type="ECO:0008006" key="3">
    <source>
        <dbReference type="Google" id="ProtNLM"/>
    </source>
</evidence>
<name>A0A6A6K645_HEVBR</name>
<evidence type="ECO:0000313" key="2">
    <source>
        <dbReference type="Proteomes" id="UP000467840"/>
    </source>
</evidence>
<protein>
    <recommendedName>
        <fullName evidence="3">Reverse transcriptase Ty1/copia-type domain-containing protein</fullName>
    </recommendedName>
</protein>
<dbReference type="AlphaFoldDB" id="A0A6A6K645"/>
<keyword evidence="2" id="KW-1185">Reference proteome</keyword>
<organism evidence="1 2">
    <name type="scientific">Hevea brasiliensis</name>
    <name type="common">Para rubber tree</name>
    <name type="synonym">Siphonia brasiliensis</name>
    <dbReference type="NCBI Taxonomy" id="3981"/>
    <lineage>
        <taxon>Eukaryota</taxon>
        <taxon>Viridiplantae</taxon>
        <taxon>Streptophyta</taxon>
        <taxon>Embryophyta</taxon>
        <taxon>Tracheophyta</taxon>
        <taxon>Spermatophyta</taxon>
        <taxon>Magnoliopsida</taxon>
        <taxon>eudicotyledons</taxon>
        <taxon>Gunneridae</taxon>
        <taxon>Pentapetalae</taxon>
        <taxon>rosids</taxon>
        <taxon>fabids</taxon>
        <taxon>Malpighiales</taxon>
        <taxon>Euphorbiaceae</taxon>
        <taxon>Crotonoideae</taxon>
        <taxon>Micrandreae</taxon>
        <taxon>Hevea</taxon>
    </lineage>
</organism>